<dbReference type="Gene3D" id="3.90.70.10">
    <property type="entry name" value="Cysteine proteinases"/>
    <property type="match status" value="1"/>
</dbReference>
<dbReference type="GO" id="GO:0005524">
    <property type="term" value="F:ATP binding"/>
    <property type="evidence" value="ECO:0007669"/>
    <property type="project" value="InterPro"/>
</dbReference>
<protein>
    <submittedName>
        <fullName evidence="2">Peptidase C39</fullName>
    </submittedName>
</protein>
<dbReference type="GO" id="GO:0006508">
    <property type="term" value="P:proteolysis"/>
    <property type="evidence" value="ECO:0007669"/>
    <property type="project" value="InterPro"/>
</dbReference>
<comment type="caution">
    <text evidence="2">The sequence shown here is derived from an EMBL/GenBank/DDBJ whole genome shotgun (WGS) entry which is preliminary data.</text>
</comment>
<reference evidence="2 3" key="1">
    <citation type="submission" date="2018-01" db="EMBL/GenBank/DDBJ databases">
        <title>Denitrification phenotypes of diverse strains of Pseudomonas stutzeri.</title>
        <authorList>
            <person name="Milligan D.A."/>
            <person name="Bergaust L."/>
            <person name="Bakken L.R."/>
            <person name="Frostegard A."/>
        </authorList>
    </citation>
    <scope>NUCLEOTIDE SEQUENCE [LARGE SCALE GENOMIC DNA]</scope>
    <source>
        <strain evidence="2 3">24a75</strain>
    </source>
</reference>
<accession>A0A2N8T715</accession>
<dbReference type="Pfam" id="PF03412">
    <property type="entry name" value="Peptidase_C39"/>
    <property type="match status" value="1"/>
</dbReference>
<dbReference type="Proteomes" id="UP000236023">
    <property type="component" value="Unassembled WGS sequence"/>
</dbReference>
<dbReference type="GO" id="GO:0016020">
    <property type="term" value="C:membrane"/>
    <property type="evidence" value="ECO:0007669"/>
    <property type="project" value="InterPro"/>
</dbReference>
<dbReference type="PROSITE" id="PS50990">
    <property type="entry name" value="PEPTIDASE_C39"/>
    <property type="match status" value="1"/>
</dbReference>
<dbReference type="GO" id="GO:0008233">
    <property type="term" value="F:peptidase activity"/>
    <property type="evidence" value="ECO:0007669"/>
    <property type="project" value="InterPro"/>
</dbReference>
<evidence type="ECO:0000259" key="1">
    <source>
        <dbReference type="PROSITE" id="PS50990"/>
    </source>
</evidence>
<dbReference type="AlphaFoldDB" id="A0A2N8T715"/>
<gene>
    <name evidence="2" type="ORF">CXK94_04790</name>
</gene>
<evidence type="ECO:0000313" key="2">
    <source>
        <dbReference type="EMBL" id="PNG10533.1"/>
    </source>
</evidence>
<feature type="domain" description="Peptidase C39" evidence="1">
    <location>
        <begin position="9"/>
        <end position="140"/>
    </location>
</feature>
<sequence length="149" mass="16690">MREKAVVMQQWETSCAAASLATVLTYGFQDPVSERYVAATMLKGTEPAKVRARGGFSLLDMKRFVEQRGYAGDAYRNLALEDLKLFHAPIVPIQIRGFNHYVVLNAVTEREVLLADPAFGNRRMSLARFNEVWLQGLAFVVSPQLRSAP</sequence>
<name>A0A2N8T715_STUST</name>
<proteinExistence type="predicted"/>
<dbReference type="InterPro" id="IPR005074">
    <property type="entry name" value="Peptidase_C39"/>
</dbReference>
<evidence type="ECO:0000313" key="3">
    <source>
        <dbReference type="Proteomes" id="UP000236023"/>
    </source>
</evidence>
<organism evidence="2 3">
    <name type="scientific">Stutzerimonas stutzeri</name>
    <name type="common">Pseudomonas stutzeri</name>
    <dbReference type="NCBI Taxonomy" id="316"/>
    <lineage>
        <taxon>Bacteria</taxon>
        <taxon>Pseudomonadati</taxon>
        <taxon>Pseudomonadota</taxon>
        <taxon>Gammaproteobacteria</taxon>
        <taxon>Pseudomonadales</taxon>
        <taxon>Pseudomonadaceae</taxon>
        <taxon>Stutzerimonas</taxon>
    </lineage>
</organism>
<dbReference type="EMBL" id="POUT01000002">
    <property type="protein sequence ID" value="PNG10533.1"/>
    <property type="molecule type" value="Genomic_DNA"/>
</dbReference>